<evidence type="ECO:0000259" key="11">
    <source>
        <dbReference type="PROSITE" id="PS50089"/>
    </source>
</evidence>
<accession>A0A814ULA0</accession>
<dbReference type="EMBL" id="CAJNOR010005187">
    <property type="protein sequence ID" value="CAF1550210.1"/>
    <property type="molecule type" value="Genomic_DNA"/>
</dbReference>
<dbReference type="Gene3D" id="3.30.40.10">
    <property type="entry name" value="Zinc/RING finger domain, C3HC4 (zinc finger)"/>
    <property type="match status" value="1"/>
</dbReference>
<keyword evidence="7" id="KW-0833">Ubl conjugation pathway</keyword>
<reference evidence="14" key="1">
    <citation type="submission" date="2021-02" db="EMBL/GenBank/DDBJ databases">
        <authorList>
            <person name="Nowell W R."/>
        </authorList>
    </citation>
    <scope>NUCLEOTIDE SEQUENCE</scope>
</reference>
<dbReference type="Gene3D" id="1.20.120.1750">
    <property type="match status" value="1"/>
</dbReference>
<feature type="domain" description="RING-type" evidence="13">
    <location>
        <begin position="170"/>
        <end position="459"/>
    </location>
</feature>
<evidence type="ECO:0000259" key="12">
    <source>
        <dbReference type="PROSITE" id="PS50908"/>
    </source>
</evidence>
<dbReference type="Proteomes" id="UP000663828">
    <property type="component" value="Unassembled WGS sequence"/>
</dbReference>
<evidence type="ECO:0000256" key="10">
    <source>
        <dbReference type="SAM" id="Coils"/>
    </source>
</evidence>
<dbReference type="SUPFAM" id="SSF57850">
    <property type="entry name" value="RING/U-box"/>
    <property type="match status" value="4"/>
</dbReference>
<dbReference type="InterPro" id="IPR013083">
    <property type="entry name" value="Znf_RING/FYVE/PHD"/>
</dbReference>
<feature type="domain" description="RING-type" evidence="11">
    <location>
        <begin position="174"/>
        <end position="221"/>
    </location>
</feature>
<evidence type="ECO:0000256" key="4">
    <source>
        <dbReference type="ARBA" id="ARBA00022723"/>
    </source>
</evidence>
<feature type="domain" description="RWD" evidence="12">
    <location>
        <begin position="9"/>
        <end position="123"/>
    </location>
</feature>
<dbReference type="PROSITE" id="PS50908">
    <property type="entry name" value="RWD"/>
    <property type="match status" value="1"/>
</dbReference>
<dbReference type="PROSITE" id="PS00518">
    <property type="entry name" value="ZF_RING_1"/>
    <property type="match status" value="1"/>
</dbReference>
<dbReference type="AlphaFoldDB" id="A0A814ULA0"/>
<evidence type="ECO:0000313" key="17">
    <source>
        <dbReference type="Proteomes" id="UP000663852"/>
    </source>
</evidence>
<evidence type="ECO:0000256" key="5">
    <source>
        <dbReference type="ARBA" id="ARBA00022737"/>
    </source>
</evidence>
<keyword evidence="16" id="KW-1185">Reference proteome</keyword>
<protein>
    <recommendedName>
        <fullName evidence="2">RBR-type E3 ubiquitin transferase</fullName>
        <ecNumber evidence="2">2.3.2.31</ecNumber>
    </recommendedName>
</protein>
<keyword evidence="4" id="KW-0479">Metal-binding</keyword>
<evidence type="ECO:0000313" key="15">
    <source>
        <dbReference type="EMBL" id="CAF1550210.1"/>
    </source>
</evidence>
<comment type="catalytic activity">
    <reaction evidence="1">
        <text>[E2 ubiquitin-conjugating enzyme]-S-ubiquitinyl-L-cysteine + [acceptor protein]-L-lysine = [E2 ubiquitin-conjugating enzyme]-L-cysteine + [acceptor protein]-N(6)-ubiquitinyl-L-lysine.</text>
        <dbReference type="EC" id="2.3.2.31"/>
    </reaction>
</comment>
<dbReference type="GO" id="GO:0008270">
    <property type="term" value="F:zinc ion binding"/>
    <property type="evidence" value="ECO:0007669"/>
    <property type="project" value="UniProtKB-KW"/>
</dbReference>
<evidence type="ECO:0000256" key="1">
    <source>
        <dbReference type="ARBA" id="ARBA00001798"/>
    </source>
</evidence>
<dbReference type="CDD" id="cd23820">
    <property type="entry name" value="RWD_RNF14"/>
    <property type="match status" value="1"/>
</dbReference>
<dbReference type="InterPro" id="IPR031127">
    <property type="entry name" value="E3_UB_ligase_RBR"/>
</dbReference>
<evidence type="ECO:0000256" key="2">
    <source>
        <dbReference type="ARBA" id="ARBA00012251"/>
    </source>
</evidence>
<dbReference type="Gene3D" id="2.20.25.20">
    <property type="match status" value="1"/>
</dbReference>
<evidence type="ECO:0000259" key="13">
    <source>
        <dbReference type="PROSITE" id="PS51873"/>
    </source>
</evidence>
<dbReference type="Proteomes" id="UP000663852">
    <property type="component" value="Unassembled WGS sequence"/>
</dbReference>
<dbReference type="InterPro" id="IPR016135">
    <property type="entry name" value="UBQ-conjugating_enzyme/RWD"/>
</dbReference>
<dbReference type="SMART" id="SM00184">
    <property type="entry name" value="RING"/>
    <property type="match status" value="2"/>
</dbReference>
<dbReference type="Pfam" id="PF22191">
    <property type="entry name" value="IBR_1"/>
    <property type="match status" value="1"/>
</dbReference>
<dbReference type="InterPro" id="IPR001841">
    <property type="entry name" value="Znf_RING"/>
</dbReference>
<name>A0A814ULA0_ADIRI</name>
<keyword evidence="10" id="KW-0175">Coiled coil</keyword>
<organism evidence="14 17">
    <name type="scientific">Adineta ricciae</name>
    <name type="common">Rotifer</name>
    <dbReference type="NCBI Taxonomy" id="249248"/>
    <lineage>
        <taxon>Eukaryota</taxon>
        <taxon>Metazoa</taxon>
        <taxon>Spiralia</taxon>
        <taxon>Gnathifera</taxon>
        <taxon>Rotifera</taxon>
        <taxon>Eurotatoria</taxon>
        <taxon>Bdelloidea</taxon>
        <taxon>Adinetida</taxon>
        <taxon>Adinetidae</taxon>
        <taxon>Adineta</taxon>
    </lineage>
</organism>
<dbReference type="PANTHER" id="PTHR11685">
    <property type="entry name" value="RBR FAMILY RING FINGER AND IBR DOMAIN-CONTAINING"/>
    <property type="match status" value="1"/>
</dbReference>
<gene>
    <name evidence="14" type="ORF">EDS130_LOCUS23838</name>
    <name evidence="15" type="ORF">XAT740_LOCUS42836</name>
</gene>
<evidence type="ECO:0000256" key="8">
    <source>
        <dbReference type="ARBA" id="ARBA00022833"/>
    </source>
</evidence>
<evidence type="ECO:0000313" key="14">
    <source>
        <dbReference type="EMBL" id="CAF1173727.1"/>
    </source>
</evidence>
<feature type="coiled-coil region" evidence="10">
    <location>
        <begin position="311"/>
        <end position="342"/>
    </location>
</feature>
<dbReference type="GO" id="GO:0016567">
    <property type="term" value="P:protein ubiquitination"/>
    <property type="evidence" value="ECO:0007669"/>
    <property type="project" value="InterPro"/>
</dbReference>
<evidence type="ECO:0000256" key="9">
    <source>
        <dbReference type="PROSITE-ProRule" id="PRU00175"/>
    </source>
</evidence>
<evidence type="ECO:0000256" key="7">
    <source>
        <dbReference type="ARBA" id="ARBA00022786"/>
    </source>
</evidence>
<dbReference type="EMBL" id="CAJNOJ010000132">
    <property type="protein sequence ID" value="CAF1173727.1"/>
    <property type="molecule type" value="Genomic_DNA"/>
</dbReference>
<dbReference type="Pfam" id="PF05773">
    <property type="entry name" value="RWD"/>
    <property type="match status" value="1"/>
</dbReference>
<dbReference type="PROSITE" id="PS50089">
    <property type="entry name" value="ZF_RING_2"/>
    <property type="match status" value="1"/>
</dbReference>
<comment type="caution">
    <text evidence="14">The sequence shown here is derived from an EMBL/GenBank/DDBJ whole genome shotgun (WGS) entry which is preliminary data.</text>
</comment>
<dbReference type="SMART" id="SM00647">
    <property type="entry name" value="IBR"/>
    <property type="match status" value="2"/>
</dbReference>
<dbReference type="Gene3D" id="3.10.110.10">
    <property type="entry name" value="Ubiquitin Conjugating Enzyme"/>
    <property type="match status" value="1"/>
</dbReference>
<keyword evidence="8" id="KW-0862">Zinc</keyword>
<keyword evidence="6 9" id="KW-0863">Zinc-finger</keyword>
<dbReference type="PROSITE" id="PS51873">
    <property type="entry name" value="TRIAD"/>
    <property type="match status" value="1"/>
</dbReference>
<dbReference type="InterPro" id="IPR044066">
    <property type="entry name" value="TRIAD_supradom"/>
</dbReference>
<evidence type="ECO:0000256" key="3">
    <source>
        <dbReference type="ARBA" id="ARBA00022679"/>
    </source>
</evidence>
<dbReference type="SUPFAM" id="SSF54495">
    <property type="entry name" value="UBC-like"/>
    <property type="match status" value="1"/>
</dbReference>
<dbReference type="Pfam" id="PF01485">
    <property type="entry name" value="IBR"/>
    <property type="match status" value="1"/>
</dbReference>
<proteinExistence type="predicted"/>
<dbReference type="SMART" id="SM00591">
    <property type="entry name" value="RWD"/>
    <property type="match status" value="1"/>
</dbReference>
<keyword evidence="3" id="KW-0808">Transferase</keyword>
<dbReference type="InterPro" id="IPR002867">
    <property type="entry name" value="IBR_dom"/>
</dbReference>
<dbReference type="GO" id="GO:0061630">
    <property type="term" value="F:ubiquitin protein ligase activity"/>
    <property type="evidence" value="ECO:0007669"/>
    <property type="project" value="UniProtKB-EC"/>
</dbReference>
<dbReference type="InterPro" id="IPR006575">
    <property type="entry name" value="RWD_dom"/>
</dbReference>
<sequence length="566" mass="65879">MANLEKQTDEILVLQSIFDGRFRLLNGNDQYEISIDFDLNEPFYIRCNDKAAIVRYLPPFTLIIHYHDEYPSDYPPSFVLSCFYFSKPSLQNLCQKLDNYAFVKGEVCVFDWIELIRQEITNELVLDKGFGEQINDPRALNGYLADNIDHIYQYLINYNAEKEEQQFRNQLQTCLICTEMISGTDCIRLYRCGHFYCQSCLNNYVQLTFNNGQFGDQVHCPQSQCQKALLPNEIKAILQDERLYERYERITLQRALQAMEDVIWCPRCQSAVLTGGKDDTLCVCHQCHFTFCRKCKELFHFQTTCPKDYIMEQMLLKKQREMERLQREAEEKRERIRKIQEGDLAVAATLEERALAQRATMDKRKITAAKQRVAKQPYREIVVNLAEEDQLLETILNAERVEALNTQLCPYCHVRIEKNGGCTHMRCANCYRDFTWKSGEGTRDPQVASLLYQFPFASSVGSIKEDLIQQSVQHSQRVDENQPQEGERKEETKFVINNKSLIGAAIVQRVKPCPNTSCKKLNVKTGEDNWIVCTGCMKQFCFSCLQSINGAQHFQRKCDRYTPLPN</sequence>
<evidence type="ECO:0000256" key="6">
    <source>
        <dbReference type="ARBA" id="ARBA00022771"/>
    </source>
</evidence>
<dbReference type="OrthoDB" id="1431934at2759"/>
<evidence type="ECO:0000313" key="16">
    <source>
        <dbReference type="Proteomes" id="UP000663828"/>
    </source>
</evidence>
<dbReference type="EC" id="2.3.2.31" evidence="2"/>
<dbReference type="FunFam" id="3.30.40.10:FF:000137">
    <property type="entry name" value="RanBP-type and C3HC4-type zinc finger-containing protein 1"/>
    <property type="match status" value="1"/>
</dbReference>
<keyword evidence="5" id="KW-0677">Repeat</keyword>
<dbReference type="InterPro" id="IPR017907">
    <property type="entry name" value="Znf_RING_CS"/>
</dbReference>